<evidence type="ECO:0000256" key="3">
    <source>
        <dbReference type="ARBA" id="ARBA00022630"/>
    </source>
</evidence>
<dbReference type="PANTHER" id="PTHR42913">
    <property type="entry name" value="APOPTOSIS-INDUCING FACTOR 1"/>
    <property type="match status" value="1"/>
</dbReference>
<keyword evidence="3" id="KW-0285">Flavoprotein</keyword>
<dbReference type="InterPro" id="IPR036188">
    <property type="entry name" value="FAD/NAD-bd_sf"/>
</dbReference>
<evidence type="ECO:0000256" key="5">
    <source>
        <dbReference type="ARBA" id="ARBA00023002"/>
    </source>
</evidence>
<comment type="caution">
    <text evidence="7">The sequence shown here is derived from an EMBL/GenBank/DDBJ whole genome shotgun (WGS) entry which is preliminary data.</text>
</comment>
<proteinExistence type="inferred from homology"/>
<evidence type="ECO:0000313" key="8">
    <source>
        <dbReference type="Proteomes" id="UP000265509"/>
    </source>
</evidence>
<keyword evidence="4" id="KW-0274">FAD</keyword>
<dbReference type="InterPro" id="IPR051169">
    <property type="entry name" value="NADH-Q_oxidoreductase"/>
</dbReference>
<evidence type="ECO:0000256" key="1">
    <source>
        <dbReference type="ARBA" id="ARBA00001974"/>
    </source>
</evidence>
<dbReference type="OrthoDB" id="9800167at2"/>
<dbReference type="GO" id="GO:0019646">
    <property type="term" value="P:aerobic electron transport chain"/>
    <property type="evidence" value="ECO:0007669"/>
    <property type="project" value="TreeGrafter"/>
</dbReference>
<reference evidence="7 8" key="1">
    <citation type="submission" date="2018-07" db="EMBL/GenBank/DDBJ databases">
        <title>Halioglobus sp. genome submission.</title>
        <authorList>
            <person name="Ye M.-Q."/>
            <person name="Du Z.-J."/>
        </authorList>
    </citation>
    <scope>NUCLEOTIDE SEQUENCE [LARGE SCALE GENOMIC DNA]</scope>
    <source>
        <strain evidence="7 8">U0301</strain>
    </source>
</reference>
<dbReference type="AlphaFoldDB" id="A0A3L7DWF5"/>
<comment type="similarity">
    <text evidence="2">Belongs to the NADH dehydrogenase family.</text>
</comment>
<dbReference type="Gene3D" id="3.50.50.100">
    <property type="match status" value="1"/>
</dbReference>
<protein>
    <submittedName>
        <fullName evidence="7">NAD(P)/FAD-dependent oxidoreductase</fullName>
    </submittedName>
</protein>
<dbReference type="SUPFAM" id="SSF51905">
    <property type="entry name" value="FAD/NAD(P)-binding domain"/>
    <property type="match status" value="1"/>
</dbReference>
<dbReference type="Pfam" id="PF07992">
    <property type="entry name" value="Pyr_redox_2"/>
    <property type="match status" value="1"/>
</dbReference>
<dbReference type="RefSeq" id="WP_117954889.1">
    <property type="nucleotide sequence ID" value="NZ_QRAN01000012.1"/>
</dbReference>
<keyword evidence="5" id="KW-0560">Oxidoreductase</keyword>
<evidence type="ECO:0000256" key="4">
    <source>
        <dbReference type="ARBA" id="ARBA00022827"/>
    </source>
</evidence>
<dbReference type="EMBL" id="QRAN01000012">
    <property type="protein sequence ID" value="RLQ21466.1"/>
    <property type="molecule type" value="Genomic_DNA"/>
</dbReference>
<accession>A0A3L7DWF5</accession>
<evidence type="ECO:0000256" key="2">
    <source>
        <dbReference type="ARBA" id="ARBA00005272"/>
    </source>
</evidence>
<dbReference type="InterPro" id="IPR023753">
    <property type="entry name" value="FAD/NAD-binding_dom"/>
</dbReference>
<dbReference type="PRINTS" id="PR00368">
    <property type="entry name" value="FADPNR"/>
</dbReference>
<dbReference type="Proteomes" id="UP000265509">
    <property type="component" value="Unassembled WGS sequence"/>
</dbReference>
<feature type="domain" description="FAD/NAD(P)-binding" evidence="6">
    <location>
        <begin position="3"/>
        <end position="317"/>
    </location>
</feature>
<organism evidence="7 8">
    <name type="scientific">Seongchinamella sediminis</name>
    <dbReference type="NCBI Taxonomy" id="2283635"/>
    <lineage>
        <taxon>Bacteria</taxon>
        <taxon>Pseudomonadati</taxon>
        <taxon>Pseudomonadota</taxon>
        <taxon>Gammaproteobacteria</taxon>
        <taxon>Cellvibrionales</taxon>
        <taxon>Halieaceae</taxon>
        <taxon>Seongchinamella</taxon>
    </lineage>
</organism>
<dbReference type="PRINTS" id="PR00411">
    <property type="entry name" value="PNDRDTASEI"/>
</dbReference>
<keyword evidence="8" id="KW-1185">Reference proteome</keyword>
<comment type="cofactor">
    <cofactor evidence="1">
        <name>FAD</name>
        <dbReference type="ChEBI" id="CHEBI:57692"/>
    </cofactor>
</comment>
<evidence type="ECO:0000313" key="7">
    <source>
        <dbReference type="EMBL" id="RLQ21466.1"/>
    </source>
</evidence>
<dbReference type="PANTHER" id="PTHR42913:SF3">
    <property type="entry name" value="64 KDA MITOCHONDRIAL NADH DEHYDROGENASE (EUROFUNG)"/>
    <property type="match status" value="1"/>
</dbReference>
<evidence type="ECO:0000259" key="6">
    <source>
        <dbReference type="Pfam" id="PF07992"/>
    </source>
</evidence>
<name>A0A3L7DWF5_9GAMM</name>
<sequence length="402" mass="42123">MRDVLIIGGGFAGLSAAVVAADENDKAGGDLCITLVNPVDGITIRPRLYECDPGTLRPALRPTLDPAGVVFVESAAEKIDTTAKTVTLATGEALFYDTLILATGSEMPLLAVPGFAGHAFNIDTLEAAVALDEHLSATVSGPEEPGRDSYVIVGGGMTGIELATEMPRRIAAHGGADAVGRSRIVLVERAAEVGPGLGVNPRPIIADALLRAGVEMRLGRSVASVDADGATLDDGERIAAKTVVTTVGLRANALTAQIPGERDSQGRLCVDDYQRVKGVDAVYATGDVAHALADDGSADGGAEQIALMSCQHARTMGKYAGFNAARAMLGLPPQIYRQADYVTCLDLGDYGAVFTAGWRREVQATGHEAKKIKTMINTQLIYPPRGTREEVFAAMRINERGR</sequence>
<gene>
    <name evidence="7" type="ORF">DWB85_11925</name>
</gene>
<dbReference type="GO" id="GO:0003955">
    <property type="term" value="F:NAD(P)H dehydrogenase (quinone) activity"/>
    <property type="evidence" value="ECO:0007669"/>
    <property type="project" value="TreeGrafter"/>
</dbReference>